<accession>Q3ULI7</accession>
<evidence type="ECO:0000256" key="7">
    <source>
        <dbReference type="ARBA" id="ARBA00023212"/>
    </source>
</evidence>
<comment type="subcellular location">
    <subcellularLocation>
        <location evidence="1">Cell projection</location>
        <location evidence="1">Cilium</location>
    </subcellularLocation>
    <subcellularLocation>
        <location evidence="2">Cytoplasm</location>
        <location evidence="2">Cytoskeleton</location>
    </subcellularLocation>
</comment>
<evidence type="ECO:0000313" key="11">
    <source>
        <dbReference type="MGI" id="MGI:1277238"/>
    </source>
</evidence>
<dbReference type="AGR" id="MGI:1277238"/>
<protein>
    <submittedName>
        <fullName evidence="10">Uncharacterized protein</fullName>
    </submittedName>
</protein>
<evidence type="ECO:0000256" key="2">
    <source>
        <dbReference type="ARBA" id="ARBA00004245"/>
    </source>
</evidence>
<reference evidence="10" key="3">
    <citation type="journal article" date="2000" name="Genome Res.">
        <title>RIKEN integrated sequence analysis (RISA) system--384-format sequencing pipeline with 384 multicapillary sequencer.</title>
        <authorList>
            <person name="Shibata K."/>
            <person name="Itoh M."/>
            <person name="Aizawa K."/>
            <person name="Nagaoka S."/>
            <person name="Sasaki N."/>
            <person name="Carninci P."/>
            <person name="Konno H."/>
            <person name="Akiyama J."/>
            <person name="Nishi K."/>
            <person name="Kitsunai T."/>
            <person name="Tashiro H."/>
            <person name="Itoh M."/>
            <person name="Sumi N."/>
            <person name="Ishii Y."/>
            <person name="Nakamura S."/>
            <person name="Hazama M."/>
            <person name="Nishine T."/>
            <person name="Harada A."/>
            <person name="Yamamoto R."/>
            <person name="Matsumoto H."/>
            <person name="Sakaguchi S."/>
            <person name="Ikegami T."/>
            <person name="Kashiwagi K."/>
            <person name="Fujiwake S."/>
            <person name="Inoue K."/>
            <person name="Togawa Y."/>
            <person name="Izawa M."/>
            <person name="Ohara E."/>
            <person name="Watahiki M."/>
            <person name="Yoneda Y."/>
            <person name="Ishikawa T."/>
            <person name="Ozawa K."/>
            <person name="Tanaka T."/>
            <person name="Matsuura S."/>
            <person name="Kawai J."/>
            <person name="Okazaki Y."/>
            <person name="Muramatsu M."/>
            <person name="Inoue Y."/>
            <person name="Kira A."/>
            <person name="Hayashizaki Y."/>
        </authorList>
    </citation>
    <scope>NUCLEOTIDE SEQUENCE</scope>
    <source>
        <strain evidence="10">C57BL/6J</strain>
    </source>
</reference>
<reference evidence="10" key="6">
    <citation type="submission" date="2004-03" db="EMBL/GenBank/DDBJ databases">
        <authorList>
            <person name="Arakawa T."/>
            <person name="Carninci P."/>
            <person name="Fukuda S."/>
            <person name="Hashizume W."/>
            <person name="Hayashida K."/>
            <person name="Hori F."/>
            <person name="Iida J."/>
            <person name="Imamura K."/>
            <person name="Imotani K."/>
            <person name="Itoh M."/>
            <person name="Kanagawa S."/>
            <person name="Kawai J."/>
            <person name="Kojima M."/>
            <person name="Konno H."/>
            <person name="Murata M."/>
            <person name="Nakamura M."/>
            <person name="Ninomiya N."/>
            <person name="Nishiyori H."/>
            <person name="Nomura K."/>
            <person name="Ohno M."/>
            <person name="Sakazume N."/>
            <person name="Sano H."/>
            <person name="Sasaki D."/>
            <person name="Shibata K."/>
            <person name="Shiraki T."/>
            <person name="Tagami M."/>
            <person name="Tagami Y."/>
            <person name="Waki K."/>
            <person name="Watahiki A."/>
            <person name="Muramatsu M."/>
            <person name="Hayashizaki Y."/>
        </authorList>
    </citation>
    <scope>NUCLEOTIDE SEQUENCE</scope>
    <source>
        <strain evidence="10">C57BL/6J</strain>
    </source>
</reference>
<reference evidence="10" key="5">
    <citation type="journal article" date="2002" name="Nature">
        <title>Analysis of the mouse transcriptome based on functional annotation of 60,770 full-length cDNAs.</title>
        <authorList>
            <consortium name="The FANTOM Consortium and the RIKEN Genome Exploration Research Group Phase I and II Team"/>
        </authorList>
    </citation>
    <scope>NUCLEOTIDE SEQUENCE</scope>
    <source>
        <strain evidence="10">C57BL/6J</strain>
    </source>
</reference>
<evidence type="ECO:0000256" key="3">
    <source>
        <dbReference type="ARBA" id="ARBA00022490"/>
    </source>
</evidence>
<dbReference type="PANTHER" id="PTHR14885:SF3">
    <property type="entry name" value="CILIA- AND FLAGELLA-ASSOCIATED PROTEIN 44"/>
    <property type="match status" value="1"/>
</dbReference>
<dbReference type="GO" id="GO:0005856">
    <property type="term" value="C:cytoskeleton"/>
    <property type="evidence" value="ECO:0007669"/>
    <property type="project" value="UniProtKB-SubCell"/>
</dbReference>
<dbReference type="PhylomeDB" id="Q3ULI7"/>
<reference evidence="10" key="1">
    <citation type="journal article" date="1999" name="Methods Enzymol.">
        <title>High-efficiency full-length cDNA cloning.</title>
        <authorList>
            <person name="Carninci P."/>
            <person name="Hayashizaki Y."/>
        </authorList>
    </citation>
    <scope>NUCLEOTIDE SEQUENCE</scope>
    <source>
        <strain evidence="10">C57BL/6J</strain>
    </source>
</reference>
<evidence type="ECO:0000256" key="5">
    <source>
        <dbReference type="ARBA" id="ARBA00022737"/>
    </source>
</evidence>
<dbReference type="AlphaFoldDB" id="Q3ULI7"/>
<sequence>MEETVRELMISKFGRVIDLEALQTLSVNTTLEELKIKKLRKELSNAKELRMWEEKIAQVRWDLMMKTKEHTKKLHQMNDLCLEKKKLDSRLNTLQNQQGNAFQGLRKADIVAKQKVTELVQTQLEKITALKEEIELLRKKGGLLLPPITPKPKNEMKPMDT</sequence>
<organism evidence="10">
    <name type="scientific">Mus musculus</name>
    <name type="common">Mouse</name>
    <dbReference type="NCBI Taxonomy" id="10090"/>
    <lineage>
        <taxon>Eukaryota</taxon>
        <taxon>Metazoa</taxon>
        <taxon>Chordata</taxon>
        <taxon>Craniata</taxon>
        <taxon>Vertebrata</taxon>
        <taxon>Euteleostomi</taxon>
        <taxon>Mammalia</taxon>
        <taxon>Eutheria</taxon>
        <taxon>Euarchontoglires</taxon>
        <taxon>Glires</taxon>
        <taxon>Rodentia</taxon>
        <taxon>Myomorpha</taxon>
        <taxon>Muroidea</taxon>
        <taxon>Muridae</taxon>
        <taxon>Murinae</taxon>
        <taxon>Mus</taxon>
        <taxon>Mus</taxon>
    </lineage>
</organism>
<keyword evidence="5" id="KW-0677">Repeat</keyword>
<keyword evidence="7" id="KW-0206">Cytoskeleton</keyword>
<evidence type="ECO:0000256" key="1">
    <source>
        <dbReference type="ARBA" id="ARBA00004138"/>
    </source>
</evidence>
<keyword evidence="6 9" id="KW-0175">Coiled coil</keyword>
<evidence type="ECO:0000256" key="4">
    <source>
        <dbReference type="ARBA" id="ARBA00022574"/>
    </source>
</evidence>
<evidence type="ECO:0000256" key="6">
    <source>
        <dbReference type="ARBA" id="ARBA00023054"/>
    </source>
</evidence>
<evidence type="ECO:0000256" key="9">
    <source>
        <dbReference type="SAM" id="Coils"/>
    </source>
</evidence>
<reference evidence="10" key="7">
    <citation type="journal article" date="2005" name="Science">
        <title>The Transcriptional Landscape of the Mammalian Genome.</title>
        <authorList>
            <consortium name="The FANTOM Consortium"/>
            <consortium name="Riken Genome Exploration Research Group and Genome Science Group (Genome Network Project Core Group)"/>
        </authorList>
    </citation>
    <scope>NUCLEOTIDE SEQUENCE</scope>
    <source>
        <strain evidence="10">C57BL/6J</strain>
    </source>
</reference>
<evidence type="ECO:0000256" key="8">
    <source>
        <dbReference type="ARBA" id="ARBA00023273"/>
    </source>
</evidence>
<reference evidence="10" key="8">
    <citation type="journal article" date="2005" name="Science">
        <title>Antisense Transcription in the Mammalian Transcriptome.</title>
        <authorList>
            <consortium name="RIKEN Genome Exploration Research Group and Genome Science Group (Genome Network Project Core Group) and the FANTOM Consortium"/>
        </authorList>
    </citation>
    <scope>NUCLEOTIDE SEQUENCE</scope>
    <source>
        <strain evidence="10">C57BL/6J</strain>
    </source>
</reference>
<dbReference type="EMBL" id="AK145482">
    <property type="protein sequence ID" value="BAE26461.1"/>
    <property type="molecule type" value="mRNA"/>
</dbReference>
<dbReference type="GO" id="GO:0005929">
    <property type="term" value="C:cilium"/>
    <property type="evidence" value="ECO:0007669"/>
    <property type="project" value="UniProtKB-SubCell"/>
</dbReference>
<reference evidence="10" key="2">
    <citation type="journal article" date="2000" name="Genome Res.">
        <title>Normalization and subtraction of cap-trapper-selected cDNAs to prepare full-length cDNA libraries for rapid discovery of new genes.</title>
        <authorList>
            <person name="Carninci P."/>
            <person name="Shibata Y."/>
            <person name="Hayatsu N."/>
            <person name="Sugahara Y."/>
            <person name="Shibata K."/>
            <person name="Itoh M."/>
            <person name="Konno H."/>
            <person name="Okazaki Y."/>
            <person name="Muramatsu M."/>
            <person name="Hayashizaki Y."/>
        </authorList>
    </citation>
    <scope>NUCLEOTIDE SEQUENCE</scope>
    <source>
        <strain evidence="10">C57BL/6J</strain>
    </source>
</reference>
<feature type="coiled-coil region" evidence="9">
    <location>
        <begin position="77"/>
        <end position="140"/>
    </location>
</feature>
<keyword evidence="4" id="KW-0853">WD repeat</keyword>
<keyword evidence="8" id="KW-0966">Cell projection</keyword>
<gene>
    <name evidence="11" type="primary">Cfap44</name>
    <name evidence="11" type="synonym">D16Ertd642e</name>
    <name evidence="11" type="synonym">Wdr52</name>
</gene>
<dbReference type="UCSC" id="uc007zhk.1">
    <property type="organism name" value="mouse"/>
</dbReference>
<evidence type="ECO:0000313" key="10">
    <source>
        <dbReference type="EMBL" id="BAE26461.1"/>
    </source>
</evidence>
<reference evidence="10" key="4">
    <citation type="journal article" date="2001" name="Nature">
        <title>Functional annotation of a full-length mouse cDNA collection.</title>
        <authorList>
            <consortium name="The RIKEN Genome Exploration Research Group Phase II Team and the FANTOM Consortium"/>
        </authorList>
    </citation>
    <scope>NUCLEOTIDE SEQUENCE</scope>
    <source>
        <strain evidence="10">C57BL/6J</strain>
    </source>
</reference>
<keyword evidence="3" id="KW-0963">Cytoplasm</keyword>
<name>Q3ULI7_MOUSE</name>
<dbReference type="MGI" id="MGI:1277238">
    <property type="gene designation" value="Cfap44"/>
</dbReference>
<proteinExistence type="evidence at transcript level"/>
<dbReference type="PANTHER" id="PTHR14885">
    <property type="entry name" value="CILIA- AND FLAGELLA-ASSOCIATED PROTEIN 43-RELATED"/>
    <property type="match status" value="1"/>
</dbReference>